<dbReference type="RefSeq" id="WP_310056361.1">
    <property type="nucleotide sequence ID" value="NZ_JAVDVQ010000007.1"/>
</dbReference>
<dbReference type="PANTHER" id="PTHR48207">
    <property type="entry name" value="SUCCINATE--HYDROXYMETHYLGLUTARATE COA-TRANSFERASE"/>
    <property type="match status" value="1"/>
</dbReference>
<dbReference type="PANTHER" id="PTHR48207:SF3">
    <property type="entry name" value="SUCCINATE--HYDROXYMETHYLGLUTARATE COA-TRANSFERASE"/>
    <property type="match status" value="1"/>
</dbReference>
<evidence type="ECO:0000256" key="1">
    <source>
        <dbReference type="ARBA" id="ARBA00022679"/>
    </source>
</evidence>
<dbReference type="EMBL" id="JAVDVQ010000007">
    <property type="protein sequence ID" value="MDR7082701.1"/>
    <property type="molecule type" value="Genomic_DNA"/>
</dbReference>
<organism evidence="2 3">
    <name type="scientific">Arthrobacter ginsengisoli</name>
    <dbReference type="NCBI Taxonomy" id="1356565"/>
    <lineage>
        <taxon>Bacteria</taxon>
        <taxon>Bacillati</taxon>
        <taxon>Actinomycetota</taxon>
        <taxon>Actinomycetes</taxon>
        <taxon>Micrococcales</taxon>
        <taxon>Micrococcaceae</taxon>
        <taxon>Arthrobacter</taxon>
    </lineage>
</organism>
<dbReference type="Pfam" id="PF02515">
    <property type="entry name" value="CoA_transf_3"/>
    <property type="match status" value="1"/>
</dbReference>
<dbReference type="InterPro" id="IPR050483">
    <property type="entry name" value="CoA-transferase_III_domain"/>
</dbReference>
<keyword evidence="1" id="KW-0808">Transferase</keyword>
<accession>A0ABU1UC02</accession>
<keyword evidence="3" id="KW-1185">Reference proteome</keyword>
<sequence>MDSQHSPTAETSAFGRSSGGPLSGIVIADFGRVLAGPYCTMLLADLGATVIKIESPAGDETRAWRPPVRGNDSTYFLSINRNKTSIKLDLRDPDDRRTAQRIAERADVVVENFKPGDLVRYGLDYDTVSATNSDVVYASITGFGTAGGAQLPGYDLLIQALSGLMDLTGAPDTEPFRAGVAVFDVITGLHACIGILAALRHRDRIGEGQLVEMNLMSSALSGMVNQTAAVVLGGAVPSRMGNEHPSIYPYEPFDTGDGRIVIAIGNDSQFRTFCATIGRPELATDPRFEKAPLRSANRTELRPLLVECLSTRTAAEWFDILTEAKLPCAPIQDLRAGIEFAERIGLEPVVTVGHGENAQPGVRNPIRLSKTPVSYDLTPPDLDSGAELVRAWLADDEHVLAGALAGTPTQFPEEH</sequence>
<reference evidence="2 3" key="1">
    <citation type="submission" date="2023-07" db="EMBL/GenBank/DDBJ databases">
        <title>Sorghum-associated microbial communities from plants grown in Nebraska, USA.</title>
        <authorList>
            <person name="Schachtman D."/>
        </authorList>
    </citation>
    <scope>NUCLEOTIDE SEQUENCE [LARGE SCALE GENOMIC DNA]</scope>
    <source>
        <strain evidence="2 3">BE167</strain>
    </source>
</reference>
<comment type="caution">
    <text evidence="2">The sequence shown here is derived from an EMBL/GenBank/DDBJ whole genome shotgun (WGS) entry which is preliminary data.</text>
</comment>
<gene>
    <name evidence="2" type="ORF">J2X01_001991</name>
</gene>
<dbReference type="InterPro" id="IPR003673">
    <property type="entry name" value="CoA-Trfase_fam_III"/>
</dbReference>
<protein>
    <submittedName>
        <fullName evidence="2">Crotonobetainyl-CoA:carnitine CoA-transferase CaiB-like acyl-CoA transferase</fullName>
    </submittedName>
</protein>
<dbReference type="InterPro" id="IPR023606">
    <property type="entry name" value="CoA-Trfase_III_dom_1_sf"/>
</dbReference>
<dbReference type="InterPro" id="IPR044855">
    <property type="entry name" value="CoA-Trfase_III_dom3_sf"/>
</dbReference>
<evidence type="ECO:0000313" key="3">
    <source>
        <dbReference type="Proteomes" id="UP001252243"/>
    </source>
</evidence>
<dbReference type="Gene3D" id="3.40.50.10540">
    <property type="entry name" value="Crotonobetainyl-coa:carnitine coa-transferase, domain 1"/>
    <property type="match status" value="1"/>
</dbReference>
<dbReference type="Proteomes" id="UP001252243">
    <property type="component" value="Unassembled WGS sequence"/>
</dbReference>
<dbReference type="Gene3D" id="3.30.1540.10">
    <property type="entry name" value="formyl-coa transferase, domain 3"/>
    <property type="match status" value="1"/>
</dbReference>
<dbReference type="SUPFAM" id="SSF89796">
    <property type="entry name" value="CoA-transferase family III (CaiB/BaiF)"/>
    <property type="match status" value="1"/>
</dbReference>
<name>A0ABU1UC02_9MICC</name>
<evidence type="ECO:0000313" key="2">
    <source>
        <dbReference type="EMBL" id="MDR7082701.1"/>
    </source>
</evidence>
<proteinExistence type="predicted"/>